<organism evidence="1 2">
    <name type="scientific">Lentibacillus amyloliquefaciens</name>
    <dbReference type="NCBI Taxonomy" id="1472767"/>
    <lineage>
        <taxon>Bacteria</taxon>
        <taxon>Bacillati</taxon>
        <taxon>Bacillota</taxon>
        <taxon>Bacilli</taxon>
        <taxon>Bacillales</taxon>
        <taxon>Bacillaceae</taxon>
        <taxon>Lentibacillus</taxon>
    </lineage>
</organism>
<dbReference type="EMBL" id="CP013862">
    <property type="protein sequence ID" value="ALX48937.1"/>
    <property type="molecule type" value="Genomic_DNA"/>
</dbReference>
<name>A0A0U4EEG4_9BACI</name>
<dbReference type="AlphaFoldDB" id="A0A0U4EEG4"/>
<proteinExistence type="predicted"/>
<dbReference type="RefSeq" id="WP_068445250.1">
    <property type="nucleotide sequence ID" value="NZ_CP013862.1"/>
</dbReference>
<accession>A0A0U4EEG4</accession>
<evidence type="ECO:0000313" key="2">
    <source>
        <dbReference type="Proteomes" id="UP000050331"/>
    </source>
</evidence>
<sequence>MGKPDEELYSAEYMVRAKCKKNTIFFWKRKVGIQLILHTQALEVAKDENWYPFEETRDLNGINSPILYIVGEGMKAEVKGALLYHSMKDDIHVSIIPFASHLVHSEQPGIYTEILEGFIHEVNKGY</sequence>
<gene>
    <name evidence="1" type="ORF">AOX59_10110</name>
</gene>
<keyword evidence="2" id="KW-1185">Reference proteome</keyword>
<reference evidence="1 2" key="1">
    <citation type="submission" date="2016-01" db="EMBL/GenBank/DDBJ databases">
        <title>Complete genome sequence of strain Lentibacillus amyloliquefaciens LAM0015T isolated from saline sediment.</title>
        <authorList>
            <person name="Wang J.-L."/>
            <person name="He M.-X."/>
        </authorList>
    </citation>
    <scope>NUCLEOTIDE SEQUENCE [LARGE SCALE GENOMIC DNA]</scope>
    <source>
        <strain evidence="1 2">LAM0015</strain>
    </source>
</reference>
<dbReference type="STRING" id="1472767.AOX59_10110"/>
<dbReference type="SUPFAM" id="SSF53474">
    <property type="entry name" value="alpha/beta-Hydrolases"/>
    <property type="match status" value="1"/>
</dbReference>
<evidence type="ECO:0008006" key="3">
    <source>
        <dbReference type="Google" id="ProtNLM"/>
    </source>
</evidence>
<dbReference type="KEGG" id="lao:AOX59_10110"/>
<evidence type="ECO:0000313" key="1">
    <source>
        <dbReference type="EMBL" id="ALX48937.1"/>
    </source>
</evidence>
<dbReference type="InterPro" id="IPR029058">
    <property type="entry name" value="AB_hydrolase_fold"/>
</dbReference>
<dbReference type="Proteomes" id="UP000050331">
    <property type="component" value="Chromosome"/>
</dbReference>
<protein>
    <recommendedName>
        <fullName evidence="3">Alpha/beta hydrolase</fullName>
    </recommendedName>
</protein>
<dbReference type="Gene3D" id="3.40.50.1820">
    <property type="entry name" value="alpha/beta hydrolase"/>
    <property type="match status" value="1"/>
</dbReference>